<comment type="catalytic activity">
    <reaction evidence="12 13">
        <text>L-tyrosine + 2-oxoglutarate = 3-(4-hydroxyphenyl)pyruvate + L-glutamate</text>
        <dbReference type="Rhea" id="RHEA:15093"/>
        <dbReference type="ChEBI" id="CHEBI:16810"/>
        <dbReference type="ChEBI" id="CHEBI:29985"/>
        <dbReference type="ChEBI" id="CHEBI:36242"/>
        <dbReference type="ChEBI" id="CHEBI:58315"/>
        <dbReference type="EC" id="2.6.1.5"/>
    </reaction>
</comment>
<comment type="function">
    <text evidence="13">Transaminase involved in tyrosine breakdown. Converts tyrosine to p-hydroxyphenylpyruvate.</text>
</comment>
<dbReference type="InterPro" id="IPR015424">
    <property type="entry name" value="PyrdxlP-dep_Trfase"/>
</dbReference>
<comment type="subunit">
    <text evidence="4 13">Homodimer.</text>
</comment>
<evidence type="ECO:0000256" key="6">
    <source>
        <dbReference type="ARBA" id="ARBA00015959"/>
    </source>
</evidence>
<dbReference type="PIRSF" id="PIRSF000517">
    <property type="entry name" value="Tyr_transaminase"/>
    <property type="match status" value="1"/>
</dbReference>
<evidence type="ECO:0000313" key="17">
    <source>
        <dbReference type="Proteomes" id="UP001608902"/>
    </source>
</evidence>
<keyword evidence="11" id="KW-0585">Phenylalanine catabolism</keyword>
<dbReference type="GO" id="GO:0006572">
    <property type="term" value="P:L-tyrosine catabolic process"/>
    <property type="evidence" value="ECO:0007669"/>
    <property type="project" value="UniProtKB-KW"/>
</dbReference>
<dbReference type="InterPro" id="IPR015421">
    <property type="entry name" value="PyrdxlP-dep_Trfase_major"/>
</dbReference>
<name>A0ABD6EEA0_9BILA</name>
<evidence type="ECO:0000313" key="16">
    <source>
        <dbReference type="EMBL" id="MFH4975178.1"/>
    </source>
</evidence>
<dbReference type="GO" id="GO:0006559">
    <property type="term" value="P:L-phenylalanine catabolic process"/>
    <property type="evidence" value="ECO:0007669"/>
    <property type="project" value="UniProtKB-UniRule"/>
</dbReference>
<dbReference type="SUPFAM" id="SSF53383">
    <property type="entry name" value="PLP-dependent transferases"/>
    <property type="match status" value="1"/>
</dbReference>
<evidence type="ECO:0000256" key="12">
    <source>
        <dbReference type="ARBA" id="ARBA00047798"/>
    </source>
</evidence>
<dbReference type="EC" id="2.6.1.5" evidence="5 13"/>
<evidence type="ECO:0000256" key="3">
    <source>
        <dbReference type="ARBA" id="ARBA00007441"/>
    </source>
</evidence>
<dbReference type="InterPro" id="IPR005958">
    <property type="entry name" value="TyrNic_aminoTrfase"/>
</dbReference>
<comment type="similarity">
    <text evidence="3 13">Belongs to the class-I pyridoxal-phosphate-dependent aminotransferase family.</text>
</comment>
<dbReference type="Pfam" id="PF00155">
    <property type="entry name" value="Aminotran_1_2"/>
    <property type="match status" value="1"/>
</dbReference>
<evidence type="ECO:0000256" key="2">
    <source>
        <dbReference type="ARBA" id="ARBA00005203"/>
    </source>
</evidence>
<evidence type="ECO:0000256" key="14">
    <source>
        <dbReference type="PIRSR" id="PIRSR000517-1"/>
    </source>
</evidence>
<keyword evidence="10 13" id="KW-0663">Pyridoxal phosphate</keyword>
<dbReference type="InterPro" id="IPR004838">
    <property type="entry name" value="NHTrfase_class1_PyrdxlP-BS"/>
</dbReference>
<proteinExistence type="inferred from homology"/>
<dbReference type="Proteomes" id="UP001608902">
    <property type="component" value="Unassembled WGS sequence"/>
</dbReference>
<dbReference type="NCBIfam" id="TIGR01265">
    <property type="entry name" value="tyr_nico_aTase"/>
    <property type="match status" value="1"/>
</dbReference>
<dbReference type="Gene3D" id="3.40.640.10">
    <property type="entry name" value="Type I PLP-dependent aspartate aminotransferase-like (Major domain)"/>
    <property type="match status" value="1"/>
</dbReference>
<dbReference type="AlphaFoldDB" id="A0ABD6EEA0"/>
<dbReference type="CDD" id="cd00609">
    <property type="entry name" value="AAT_like"/>
    <property type="match status" value="1"/>
</dbReference>
<reference evidence="16 17" key="1">
    <citation type="submission" date="2024-08" db="EMBL/GenBank/DDBJ databases">
        <title>Gnathostoma spinigerum genome.</title>
        <authorList>
            <person name="Gonzalez-Bertolin B."/>
            <person name="Monzon S."/>
            <person name="Zaballos A."/>
            <person name="Jimenez P."/>
            <person name="Dekumyoy P."/>
            <person name="Varona S."/>
            <person name="Cuesta I."/>
            <person name="Sumanam S."/>
            <person name="Adisakwattana P."/>
            <person name="Gasser R.B."/>
            <person name="Hernandez-Gonzalez A."/>
            <person name="Young N.D."/>
            <person name="Perteguer M.J."/>
        </authorList>
    </citation>
    <scope>NUCLEOTIDE SEQUENCE [LARGE SCALE GENOMIC DNA]</scope>
    <source>
        <strain evidence="16">AL3</strain>
        <tissue evidence="16">Liver</tissue>
    </source>
</reference>
<dbReference type="Gene3D" id="3.90.1150.10">
    <property type="entry name" value="Aspartate Aminotransferase, domain 1"/>
    <property type="match status" value="1"/>
</dbReference>
<keyword evidence="17" id="KW-1185">Reference proteome</keyword>
<dbReference type="GO" id="GO:0004838">
    <property type="term" value="F:L-tyrosine-2-oxoglutarate transaminase activity"/>
    <property type="evidence" value="ECO:0007669"/>
    <property type="project" value="UniProtKB-UniRule"/>
</dbReference>
<evidence type="ECO:0000256" key="10">
    <source>
        <dbReference type="ARBA" id="ARBA00022898"/>
    </source>
</evidence>
<protein>
    <recommendedName>
        <fullName evidence="6 13">Tyrosine aminotransferase</fullName>
        <shortName evidence="13">TAT</shortName>
        <ecNumber evidence="5 13">2.6.1.5</ecNumber>
    </recommendedName>
</protein>
<dbReference type="NCBIfam" id="TIGR01264">
    <property type="entry name" value="tyr_amTase_E"/>
    <property type="match status" value="1"/>
</dbReference>
<dbReference type="PANTHER" id="PTHR45744:SF2">
    <property type="entry name" value="TYROSINE AMINOTRANSFERASE"/>
    <property type="match status" value="1"/>
</dbReference>
<evidence type="ECO:0000256" key="9">
    <source>
        <dbReference type="ARBA" id="ARBA00022878"/>
    </source>
</evidence>
<dbReference type="PRINTS" id="PR00753">
    <property type="entry name" value="ACCSYNTHASE"/>
</dbReference>
<evidence type="ECO:0000256" key="8">
    <source>
        <dbReference type="ARBA" id="ARBA00022679"/>
    </source>
</evidence>
<dbReference type="InterPro" id="IPR005957">
    <property type="entry name" value="Tyrosine_aminoTrfase"/>
</dbReference>
<evidence type="ECO:0000256" key="5">
    <source>
        <dbReference type="ARBA" id="ARBA00012749"/>
    </source>
</evidence>
<dbReference type="InterPro" id="IPR015422">
    <property type="entry name" value="PyrdxlP-dep_Trfase_small"/>
</dbReference>
<gene>
    <name evidence="16" type="ORF">AB6A40_001887</name>
</gene>
<evidence type="ECO:0000259" key="15">
    <source>
        <dbReference type="Pfam" id="PF00155"/>
    </source>
</evidence>
<evidence type="ECO:0000256" key="4">
    <source>
        <dbReference type="ARBA" id="ARBA00011738"/>
    </source>
</evidence>
<dbReference type="EMBL" id="JBGFUD010000759">
    <property type="protein sequence ID" value="MFH4975178.1"/>
    <property type="molecule type" value="Genomic_DNA"/>
</dbReference>
<feature type="modified residue" description="N6-(pyridoxal phosphate)lysine" evidence="14">
    <location>
        <position position="301"/>
    </location>
</feature>
<organism evidence="16 17">
    <name type="scientific">Gnathostoma spinigerum</name>
    <dbReference type="NCBI Taxonomy" id="75299"/>
    <lineage>
        <taxon>Eukaryota</taxon>
        <taxon>Metazoa</taxon>
        <taxon>Ecdysozoa</taxon>
        <taxon>Nematoda</taxon>
        <taxon>Chromadorea</taxon>
        <taxon>Rhabditida</taxon>
        <taxon>Spirurina</taxon>
        <taxon>Gnathostomatomorpha</taxon>
        <taxon>Gnathostomatoidea</taxon>
        <taxon>Gnathostomatidae</taxon>
        <taxon>Gnathostoma</taxon>
    </lineage>
</organism>
<feature type="domain" description="Aminotransferase class I/classII large" evidence="15">
    <location>
        <begin position="93"/>
        <end position="452"/>
    </location>
</feature>
<keyword evidence="8" id="KW-0808">Transferase</keyword>
<dbReference type="InterPro" id="IPR004839">
    <property type="entry name" value="Aminotransferase_I/II_large"/>
</dbReference>
<evidence type="ECO:0000256" key="7">
    <source>
        <dbReference type="ARBA" id="ARBA00022576"/>
    </source>
</evidence>
<comment type="caution">
    <text evidence="16">The sequence shown here is derived from an EMBL/GenBank/DDBJ whole genome shotgun (WGS) entry which is preliminary data.</text>
</comment>
<evidence type="ECO:0000256" key="13">
    <source>
        <dbReference type="PIRNR" id="PIRNR000517"/>
    </source>
</evidence>
<evidence type="ECO:0000256" key="11">
    <source>
        <dbReference type="ARBA" id="ARBA00023232"/>
    </source>
</evidence>
<sequence length="463" mass="51608">MFVEMFATKLDIKTHDALKDVQNIGYSGYTDDSEKVDFENNGTIPTKQEHQPQYPSKRLAWETVHVSTYAAKTNNPIRKLVDVLSVQPNPNKTLIKLHIGDPTVSGVLPPCPATNAALHFATKSHKYDGYEPSMGSAEARNSVAQHFTHPEAVISSDNVILASGCSHALQMAIEAIADRGDNILVPSPGFPLYSTLMKPHGIEDRHYRLDMNQGGLIDLSHLESLIDSRTRAIIINNPSNPIGSVFPKWHLEAILRVAYHHRVPIIADEIYGCLTYSGEQFIPIATLTPKVPIITCDGIGKRYLVPGWRLGWVIVHDRYNVLSEVRNGILSLSQKIVGPCALVQGALPRILSHTPPEFFENIRKVLATNADIVWRNLNRSDLGLKVLRPSGAMYAMVHIDADLFGDEQLFCQSLITEESVFCLPGSVFNAPQWFRIVLTYSADVTREACDRIISYCRRHLDRS</sequence>
<keyword evidence="7" id="KW-0032">Aminotransferase</keyword>
<comment type="pathway">
    <text evidence="2 13">Amino-acid degradation; L-phenylalanine degradation; acetoacetate and fumarate from L-phenylalanine: step 2/6.</text>
</comment>
<comment type="cofactor">
    <cofactor evidence="1 13 14">
        <name>pyridoxal 5'-phosphate</name>
        <dbReference type="ChEBI" id="CHEBI:597326"/>
    </cofactor>
</comment>
<dbReference type="PANTHER" id="PTHR45744">
    <property type="entry name" value="TYROSINE AMINOTRANSFERASE"/>
    <property type="match status" value="1"/>
</dbReference>
<evidence type="ECO:0000256" key="1">
    <source>
        <dbReference type="ARBA" id="ARBA00001933"/>
    </source>
</evidence>
<accession>A0ABD6EEA0</accession>
<dbReference type="PROSITE" id="PS00105">
    <property type="entry name" value="AA_TRANSFER_CLASS_1"/>
    <property type="match status" value="1"/>
</dbReference>
<keyword evidence="9" id="KW-0828">Tyrosine catabolism</keyword>